<feature type="disulfide bond" evidence="4">
    <location>
        <begin position="18"/>
        <end position="32"/>
    </location>
</feature>
<dbReference type="Pfam" id="PF00704">
    <property type="entry name" value="Glyco_hydro_18"/>
    <property type="match status" value="1"/>
</dbReference>
<evidence type="ECO:0000256" key="2">
    <source>
        <dbReference type="ARBA" id="ARBA00012729"/>
    </source>
</evidence>
<reference evidence="7" key="1">
    <citation type="journal article" date="2021" name="Nat. Commun.">
        <title>Genetic determinants of endophytism in the Arabidopsis root mycobiome.</title>
        <authorList>
            <person name="Mesny F."/>
            <person name="Miyauchi S."/>
            <person name="Thiergart T."/>
            <person name="Pickel B."/>
            <person name="Atanasova L."/>
            <person name="Karlsson M."/>
            <person name="Huettel B."/>
            <person name="Barry K.W."/>
            <person name="Haridas S."/>
            <person name="Chen C."/>
            <person name="Bauer D."/>
            <person name="Andreopoulos W."/>
            <person name="Pangilinan J."/>
            <person name="LaButti K."/>
            <person name="Riley R."/>
            <person name="Lipzen A."/>
            <person name="Clum A."/>
            <person name="Drula E."/>
            <person name="Henrissat B."/>
            <person name="Kohler A."/>
            <person name="Grigoriev I.V."/>
            <person name="Martin F.M."/>
            <person name="Hacquard S."/>
        </authorList>
    </citation>
    <scope>NUCLEOTIDE SEQUENCE</scope>
    <source>
        <strain evidence="7">MPI-SDFR-AT-0073</strain>
    </source>
</reference>
<dbReference type="Gene3D" id="3.10.50.10">
    <property type="match status" value="1"/>
</dbReference>
<dbReference type="EMBL" id="JAGPXC010000006">
    <property type="protein sequence ID" value="KAH6651588.1"/>
    <property type="molecule type" value="Genomic_DNA"/>
</dbReference>
<dbReference type="CDD" id="cd00035">
    <property type="entry name" value="ChtBD1"/>
    <property type="match status" value="1"/>
</dbReference>
<dbReference type="PROSITE" id="PS51910">
    <property type="entry name" value="GH18_2"/>
    <property type="match status" value="1"/>
</dbReference>
<comment type="similarity">
    <text evidence="1">Belongs to the glycosyl hydrolase 18 family. Chitinase class V subfamily.</text>
</comment>
<dbReference type="SUPFAM" id="SSF54556">
    <property type="entry name" value="Chitinase insertion domain"/>
    <property type="match status" value="1"/>
</dbReference>
<dbReference type="InterPro" id="IPR011583">
    <property type="entry name" value="Chitinase_II/V-like_cat"/>
</dbReference>
<dbReference type="InterPro" id="IPR018371">
    <property type="entry name" value="Chitin-binding_1_CS"/>
</dbReference>
<keyword evidence="3 4" id="KW-0147">Chitin-binding</keyword>
<dbReference type="Gene3D" id="3.30.60.10">
    <property type="entry name" value="Endochitinase-like"/>
    <property type="match status" value="1"/>
</dbReference>
<dbReference type="Gene3D" id="3.20.20.80">
    <property type="entry name" value="Glycosidases"/>
    <property type="match status" value="1"/>
</dbReference>
<keyword evidence="7" id="KW-0378">Hydrolase</keyword>
<dbReference type="PROSITE" id="PS00026">
    <property type="entry name" value="CHIT_BIND_I_1"/>
    <property type="match status" value="1"/>
</dbReference>
<dbReference type="InterPro" id="IPR001223">
    <property type="entry name" value="Glyco_hydro18_cat"/>
</dbReference>
<dbReference type="PANTHER" id="PTHR11177">
    <property type="entry name" value="CHITINASE"/>
    <property type="match status" value="1"/>
</dbReference>
<evidence type="ECO:0000259" key="6">
    <source>
        <dbReference type="PROSITE" id="PS51910"/>
    </source>
</evidence>
<sequence length="414" mass="45574">MCGQYSEDADMPCGMKLCCSATGWCGTTDVYCANADPLHGTLPCQSGYGSCAITGPPSCASGSGSSSKRKIGYYQSWNQRDRKCNKVAPNQLNTEGYTHLFFSFASMDPTTYRIAPAHPDDVQGMKDFTALSKDGKLQTWIAVGGFDFSNPEAASHTTWSDMVSTKANRAAFISSAKEYMDTYGFQGIDLDWEYPGAPERGGKKLADTRNFSLLVKEMRAAYGTSYGISVTLAPDYWYLRWFDAKAMEPNVDFFGFMAYDLHGSWDADVKTLGSLVRGQADIREISKNTLPLWFDGLDPAKLNFGLAMYGRGYTLADPTCNQLLCPFSGPSNPAPCTSFGGVMSLVEIKQLIKQRGIEPKYLEESMMKQITWDDQWMGYDDEDTFAAKMAYADSLCFGGTMVWSIDFQEVGSGG</sequence>
<dbReference type="InterPro" id="IPR050314">
    <property type="entry name" value="Glycosyl_Hydrlase_18"/>
</dbReference>
<organism evidence="7 8">
    <name type="scientific">Truncatella angustata</name>
    <dbReference type="NCBI Taxonomy" id="152316"/>
    <lineage>
        <taxon>Eukaryota</taxon>
        <taxon>Fungi</taxon>
        <taxon>Dikarya</taxon>
        <taxon>Ascomycota</taxon>
        <taxon>Pezizomycotina</taxon>
        <taxon>Sordariomycetes</taxon>
        <taxon>Xylariomycetidae</taxon>
        <taxon>Amphisphaeriales</taxon>
        <taxon>Sporocadaceae</taxon>
        <taxon>Truncatella</taxon>
    </lineage>
</organism>
<dbReference type="SUPFAM" id="SSF51445">
    <property type="entry name" value="(Trans)glycosidases"/>
    <property type="match status" value="1"/>
</dbReference>
<dbReference type="SMART" id="SM00636">
    <property type="entry name" value="Glyco_18"/>
    <property type="match status" value="1"/>
</dbReference>
<dbReference type="Proteomes" id="UP000758603">
    <property type="component" value="Unassembled WGS sequence"/>
</dbReference>
<evidence type="ECO:0000256" key="4">
    <source>
        <dbReference type="PROSITE-ProRule" id="PRU00261"/>
    </source>
</evidence>
<dbReference type="AlphaFoldDB" id="A0A9P8ZW43"/>
<feature type="disulfide bond" evidence="4">
    <location>
        <begin position="13"/>
        <end position="25"/>
    </location>
</feature>
<evidence type="ECO:0000259" key="5">
    <source>
        <dbReference type="PROSITE" id="PS50941"/>
    </source>
</evidence>
<dbReference type="PROSITE" id="PS50941">
    <property type="entry name" value="CHIT_BIND_I_2"/>
    <property type="match status" value="1"/>
</dbReference>
<accession>A0A9P8ZW43</accession>
<dbReference type="GO" id="GO:0008061">
    <property type="term" value="F:chitin binding"/>
    <property type="evidence" value="ECO:0007669"/>
    <property type="project" value="UniProtKB-UniRule"/>
</dbReference>
<evidence type="ECO:0000256" key="1">
    <source>
        <dbReference type="ARBA" id="ARBA00008682"/>
    </source>
</evidence>
<evidence type="ECO:0000313" key="7">
    <source>
        <dbReference type="EMBL" id="KAH6651588.1"/>
    </source>
</evidence>
<keyword evidence="4" id="KW-1015">Disulfide bond</keyword>
<comment type="caution">
    <text evidence="7">The sequence shown here is derived from an EMBL/GenBank/DDBJ whole genome shotgun (WGS) entry which is preliminary data.</text>
</comment>
<evidence type="ECO:0000256" key="3">
    <source>
        <dbReference type="ARBA" id="ARBA00022669"/>
    </source>
</evidence>
<dbReference type="RefSeq" id="XP_045955866.1">
    <property type="nucleotide sequence ID" value="XM_046105546.1"/>
</dbReference>
<dbReference type="InterPro" id="IPR017853">
    <property type="entry name" value="GH"/>
</dbReference>
<gene>
    <name evidence="7" type="ORF">BKA67DRAFT_626009</name>
</gene>
<feature type="domain" description="GH18" evidence="6">
    <location>
        <begin position="68"/>
        <end position="414"/>
    </location>
</feature>
<dbReference type="GO" id="GO:0008843">
    <property type="term" value="F:endochitinase activity"/>
    <property type="evidence" value="ECO:0007669"/>
    <property type="project" value="UniProtKB-EC"/>
</dbReference>
<name>A0A9P8ZW43_9PEZI</name>
<dbReference type="OrthoDB" id="73875at2759"/>
<keyword evidence="8" id="KW-1185">Reference proteome</keyword>
<dbReference type="SUPFAM" id="SSF57016">
    <property type="entry name" value="Plant lectins/antimicrobial peptides"/>
    <property type="match status" value="1"/>
</dbReference>
<comment type="caution">
    <text evidence="4">Lacks conserved residue(s) required for the propagation of feature annotation.</text>
</comment>
<protein>
    <recommendedName>
        <fullName evidence="2">chitinase</fullName>
        <ecNumber evidence="2">3.2.1.14</ecNumber>
    </recommendedName>
</protein>
<dbReference type="InterPro" id="IPR036861">
    <property type="entry name" value="Endochitinase-like_sf"/>
</dbReference>
<feature type="domain" description="Chitin-binding type-1" evidence="5">
    <location>
        <begin position="1"/>
        <end position="53"/>
    </location>
</feature>
<proteinExistence type="inferred from homology"/>
<dbReference type="PANTHER" id="PTHR11177:SF333">
    <property type="entry name" value="CHITINASE"/>
    <property type="match status" value="1"/>
</dbReference>
<dbReference type="GO" id="GO:0005975">
    <property type="term" value="P:carbohydrate metabolic process"/>
    <property type="evidence" value="ECO:0007669"/>
    <property type="project" value="InterPro"/>
</dbReference>
<evidence type="ECO:0000313" key="8">
    <source>
        <dbReference type="Proteomes" id="UP000758603"/>
    </source>
</evidence>
<dbReference type="GeneID" id="70134437"/>
<dbReference type="EC" id="3.2.1.14" evidence="2"/>
<dbReference type="InterPro" id="IPR029070">
    <property type="entry name" value="Chitinase_insertion_sf"/>
</dbReference>
<dbReference type="InterPro" id="IPR001002">
    <property type="entry name" value="Chitin-bd_1"/>
</dbReference>